<dbReference type="Proteomes" id="UP000184088">
    <property type="component" value="Unassembled WGS sequence"/>
</dbReference>
<dbReference type="RefSeq" id="WP_073341104.1">
    <property type="nucleotide sequence ID" value="NZ_FQVH01000001.1"/>
</dbReference>
<keyword evidence="2" id="KW-1185">Reference proteome</keyword>
<dbReference type="NCBIfam" id="NF040559">
    <property type="entry name" value="CAS_Csx20"/>
    <property type="match status" value="1"/>
</dbReference>
<dbReference type="InterPro" id="IPR049811">
    <property type="entry name" value="MJ1673-like_dom"/>
</dbReference>
<dbReference type="NCBIfam" id="TIGR02221">
    <property type="entry name" value="cas_TM1812"/>
    <property type="match status" value="1"/>
</dbReference>
<dbReference type="SUPFAM" id="SSF160980">
    <property type="entry name" value="SSO1389-like"/>
    <property type="match status" value="1"/>
</dbReference>
<dbReference type="AlphaFoldDB" id="A0A1M4SLD1"/>
<dbReference type="InterPro" id="IPR013383">
    <property type="entry name" value="CRISPR-assoc_prot_DxTHG_CS"/>
</dbReference>
<reference evidence="1 2" key="1">
    <citation type="submission" date="2016-11" db="EMBL/GenBank/DDBJ databases">
        <authorList>
            <person name="Jaros S."/>
            <person name="Januszkiewicz K."/>
            <person name="Wedrychowicz H."/>
        </authorList>
    </citation>
    <scope>NUCLEOTIDE SEQUENCE [LARGE SCALE GENOMIC DNA]</scope>
    <source>
        <strain evidence="1 2">DSM 17918</strain>
    </source>
</reference>
<sequence>MIKFFSFLGTNRYIPCNYYLGDVRVENDSYVQAALLKILHVNGVVPSKIVVFTTKKATEQNWMQNAYDKTLPGLYEALCNLDFIPSVIINNLIIPDGNNEKELWELFDIIMGEIDERDEIIFDITHSFRFLPMLAFIVLNYGRVVKKAQIKAVYYGAFETLGSTRDVEMMPIEKRNAPILDLTPFIDVFDWTLGVDRYLNTGDVSIIHHLTQTSVKEINSEISAMDVKDKKVMFRNVSQLKILAENMKKFSDVVFTCRGKELDKTALELKKTIDTVLESAVYTYLKPLSPVLNMLNNKFGKFGENNYDNLLNICEWCLDNRMYQQGLTLLEEGIISYLCNKNELNQNEQSHRDIISACSVVFHGKKLKQEYEKDRRIIDSIIQNSKNHALLKLLYSIASVRNDINHAGWRNNPGSPSIFEKQLRDFIDKARSIQHDNSESVYIKPRRMFLIISHSITPEQEKEARTQLGIDEFVMLEPNLLDKWSNIPPDVHLLDDHLEDVFKWIDKNACDGDYALVQGDYGATFMVVDYCMARGIIPVYATTQRKVKEEVSEDSIITTREFKHVMFREYKRRD</sequence>
<evidence type="ECO:0000313" key="2">
    <source>
        <dbReference type="Proteomes" id="UP000184088"/>
    </source>
</evidence>
<gene>
    <name evidence="1" type="ORF">SAMN02746089_00069</name>
</gene>
<proteinExistence type="predicted"/>
<dbReference type="STRING" id="1121256.SAMN02746089_00069"/>
<accession>A0A1M4SLD1</accession>
<protein>
    <submittedName>
        <fullName evidence="1">CRISPR-associated protein, TM1812 family</fullName>
    </submittedName>
</protein>
<dbReference type="NCBIfam" id="TIGR02549">
    <property type="entry name" value="CRISPR_DxTHG"/>
    <property type="match status" value="1"/>
</dbReference>
<name>A0A1M4SLD1_9THEO</name>
<organism evidence="1 2">
    <name type="scientific">Caldanaerobius fijiensis DSM 17918</name>
    <dbReference type="NCBI Taxonomy" id="1121256"/>
    <lineage>
        <taxon>Bacteria</taxon>
        <taxon>Bacillati</taxon>
        <taxon>Bacillota</taxon>
        <taxon>Clostridia</taxon>
        <taxon>Thermoanaerobacterales</taxon>
        <taxon>Thermoanaerobacteraceae</taxon>
        <taxon>Caldanaerobius</taxon>
    </lineage>
</organism>
<evidence type="ECO:0000313" key="1">
    <source>
        <dbReference type="EMBL" id="SHE33016.1"/>
    </source>
</evidence>
<dbReference type="EMBL" id="FQVH01000001">
    <property type="protein sequence ID" value="SHE33016.1"/>
    <property type="molecule type" value="Genomic_DNA"/>
</dbReference>
<dbReference type="OrthoDB" id="1861068at2"/>
<dbReference type="InterPro" id="IPR011742">
    <property type="entry name" value="CRISPR-assoc_prot_TM1812"/>
</dbReference>
<dbReference type="CDD" id="cd09732">
    <property type="entry name" value="Csx1_III-U"/>
    <property type="match status" value="1"/>
</dbReference>